<dbReference type="GO" id="GO:0016788">
    <property type="term" value="F:hydrolase activity, acting on ester bonds"/>
    <property type="evidence" value="ECO:0007669"/>
    <property type="project" value="InterPro"/>
</dbReference>
<reference evidence="5" key="2">
    <citation type="journal article" date="2017" name="Nat. Plants">
        <title>The Aegilops tauschii genome reveals multiple impacts of transposons.</title>
        <authorList>
            <person name="Zhao G."/>
            <person name="Zou C."/>
            <person name="Li K."/>
            <person name="Wang K."/>
            <person name="Li T."/>
            <person name="Gao L."/>
            <person name="Zhang X."/>
            <person name="Wang H."/>
            <person name="Yang Z."/>
            <person name="Liu X."/>
            <person name="Jiang W."/>
            <person name="Mao L."/>
            <person name="Kong X."/>
            <person name="Jiao Y."/>
            <person name="Jia J."/>
        </authorList>
    </citation>
    <scope>NUCLEOTIDE SEQUENCE [LARGE SCALE GENOMIC DNA]</scope>
    <source>
        <strain evidence="5">cv. AL8/78</strain>
    </source>
</reference>
<reference evidence="4" key="5">
    <citation type="journal article" date="2021" name="G3 (Bethesda)">
        <title>Aegilops tauschii genome assembly Aet v5.0 features greater sequence contiguity and improved annotation.</title>
        <authorList>
            <person name="Wang L."/>
            <person name="Zhu T."/>
            <person name="Rodriguez J.C."/>
            <person name="Deal K.R."/>
            <person name="Dubcovsky J."/>
            <person name="McGuire P.E."/>
            <person name="Lux T."/>
            <person name="Spannagl M."/>
            <person name="Mayer K.F.X."/>
            <person name="Baldrich P."/>
            <person name="Meyers B.C."/>
            <person name="Huo N."/>
            <person name="Gu Y.Q."/>
            <person name="Zhou H."/>
            <person name="Devos K.M."/>
            <person name="Bennetzen J.L."/>
            <person name="Unver T."/>
            <person name="Budak H."/>
            <person name="Gulick P.J."/>
            <person name="Galiba G."/>
            <person name="Kalapos B."/>
            <person name="Nelson D.R."/>
            <person name="Li P."/>
            <person name="You F.M."/>
            <person name="Luo M.C."/>
            <person name="Dvorak J."/>
        </authorList>
    </citation>
    <scope>NUCLEOTIDE SEQUENCE [LARGE SCALE GENOMIC DNA]</scope>
    <source>
        <strain evidence="4">cv. AL8/78</strain>
    </source>
</reference>
<evidence type="ECO:0000256" key="1">
    <source>
        <dbReference type="ARBA" id="ARBA00008668"/>
    </source>
</evidence>
<protein>
    <recommendedName>
        <fullName evidence="6">GDSL esterase/lipase</fullName>
    </recommendedName>
</protein>
<evidence type="ECO:0000313" key="5">
    <source>
        <dbReference type="Proteomes" id="UP000015105"/>
    </source>
</evidence>
<dbReference type="Gene3D" id="3.40.50.1110">
    <property type="entry name" value="SGNH hydrolase"/>
    <property type="match status" value="1"/>
</dbReference>
<dbReference type="InterPro" id="IPR036514">
    <property type="entry name" value="SGNH_hydro_sf"/>
</dbReference>
<dbReference type="AlphaFoldDB" id="A0A453KU56"/>
<reference evidence="5" key="1">
    <citation type="journal article" date="2014" name="Science">
        <title>Ancient hybridizations among the ancestral genomes of bread wheat.</title>
        <authorList>
            <consortium name="International Wheat Genome Sequencing Consortium,"/>
            <person name="Marcussen T."/>
            <person name="Sandve S.R."/>
            <person name="Heier L."/>
            <person name="Spannagl M."/>
            <person name="Pfeifer M."/>
            <person name="Jakobsen K.S."/>
            <person name="Wulff B.B."/>
            <person name="Steuernagel B."/>
            <person name="Mayer K.F."/>
            <person name="Olsen O.A."/>
        </authorList>
    </citation>
    <scope>NUCLEOTIDE SEQUENCE [LARGE SCALE GENOMIC DNA]</scope>
    <source>
        <strain evidence="5">cv. AL8/78</strain>
    </source>
</reference>
<dbReference type="Pfam" id="PF00657">
    <property type="entry name" value="Lipase_GDSL"/>
    <property type="match status" value="1"/>
</dbReference>
<name>A0A453KU56_AEGTS</name>
<dbReference type="PANTHER" id="PTHR22835">
    <property type="entry name" value="ZINC FINGER FYVE DOMAIN CONTAINING PROTEIN"/>
    <property type="match status" value="1"/>
</dbReference>
<evidence type="ECO:0000313" key="4">
    <source>
        <dbReference type="EnsemblPlants" id="AET5Gv20515300.2"/>
    </source>
</evidence>
<evidence type="ECO:0008006" key="6">
    <source>
        <dbReference type="Google" id="ProtNLM"/>
    </source>
</evidence>
<dbReference type="InterPro" id="IPR001087">
    <property type="entry name" value="GDSL"/>
</dbReference>
<keyword evidence="5" id="KW-1185">Reference proteome</keyword>
<dbReference type="PANTHER" id="PTHR22835:SF530">
    <property type="entry name" value="GDSL ESTERASE_LIPASE"/>
    <property type="match status" value="1"/>
</dbReference>
<feature type="chain" id="PRO_5019559285" description="GDSL esterase/lipase" evidence="3">
    <location>
        <begin position="21"/>
        <end position="244"/>
    </location>
</feature>
<organism evidence="4 5">
    <name type="scientific">Aegilops tauschii subsp. strangulata</name>
    <name type="common">Goatgrass</name>
    <dbReference type="NCBI Taxonomy" id="200361"/>
    <lineage>
        <taxon>Eukaryota</taxon>
        <taxon>Viridiplantae</taxon>
        <taxon>Streptophyta</taxon>
        <taxon>Embryophyta</taxon>
        <taxon>Tracheophyta</taxon>
        <taxon>Spermatophyta</taxon>
        <taxon>Magnoliopsida</taxon>
        <taxon>Liliopsida</taxon>
        <taxon>Poales</taxon>
        <taxon>Poaceae</taxon>
        <taxon>BOP clade</taxon>
        <taxon>Pooideae</taxon>
        <taxon>Triticodae</taxon>
        <taxon>Triticeae</taxon>
        <taxon>Triticinae</taxon>
        <taxon>Aegilops</taxon>
    </lineage>
</organism>
<dbReference type="Gramene" id="AET5Gv20515300.2">
    <property type="protein sequence ID" value="AET5Gv20515300.2"/>
    <property type="gene ID" value="AET5Gv20515300"/>
</dbReference>
<sequence>MKLILALSILFLSCIHGVSSDSRFFTAMYSLGDSYIDAGNFLIMAAAMVPAVPVVHDKLPYGMTFFGHPTGRLSDGRNTIDFIAQEFGLPLLGPSLLNDSDASKGVNFAVGGAPAIDVDYFEKNNIVQFKLLNNSLSVQLGWFEQLRPAICNKTETSGCEGCFSKSLFFVGEFGVNDYNFLWFAGKTEDEVMSHVPTVVQNIATAVEVYLRAVFALYNTSDFLRPVFCFVLQHNRFSESRLFTM</sequence>
<accession>A0A453KU56</accession>
<comment type="similarity">
    <text evidence="1">Belongs to the 'GDSL' lipolytic enzyme family.</text>
</comment>
<evidence type="ECO:0000256" key="2">
    <source>
        <dbReference type="ARBA" id="ARBA00023180"/>
    </source>
</evidence>
<evidence type="ECO:0000256" key="3">
    <source>
        <dbReference type="SAM" id="SignalP"/>
    </source>
</evidence>
<dbReference type="EnsemblPlants" id="AET5Gv20515300.2">
    <property type="protein sequence ID" value="AET5Gv20515300.2"/>
    <property type="gene ID" value="AET5Gv20515300"/>
</dbReference>
<keyword evidence="2" id="KW-0325">Glycoprotein</keyword>
<keyword evidence="3" id="KW-0732">Signal</keyword>
<reference evidence="4" key="3">
    <citation type="journal article" date="2017" name="Nature">
        <title>Genome sequence of the progenitor of the wheat D genome Aegilops tauschii.</title>
        <authorList>
            <person name="Luo M.C."/>
            <person name="Gu Y.Q."/>
            <person name="Puiu D."/>
            <person name="Wang H."/>
            <person name="Twardziok S.O."/>
            <person name="Deal K.R."/>
            <person name="Huo N."/>
            <person name="Zhu T."/>
            <person name="Wang L."/>
            <person name="Wang Y."/>
            <person name="McGuire P.E."/>
            <person name="Liu S."/>
            <person name="Long H."/>
            <person name="Ramasamy R.K."/>
            <person name="Rodriguez J.C."/>
            <person name="Van S.L."/>
            <person name="Yuan L."/>
            <person name="Wang Z."/>
            <person name="Xia Z."/>
            <person name="Xiao L."/>
            <person name="Anderson O.D."/>
            <person name="Ouyang S."/>
            <person name="Liang Y."/>
            <person name="Zimin A.V."/>
            <person name="Pertea G."/>
            <person name="Qi P."/>
            <person name="Bennetzen J.L."/>
            <person name="Dai X."/>
            <person name="Dawson M.W."/>
            <person name="Muller H.G."/>
            <person name="Kugler K."/>
            <person name="Rivarola-Duarte L."/>
            <person name="Spannagl M."/>
            <person name="Mayer K.F.X."/>
            <person name="Lu F.H."/>
            <person name="Bevan M.W."/>
            <person name="Leroy P."/>
            <person name="Li P."/>
            <person name="You F.M."/>
            <person name="Sun Q."/>
            <person name="Liu Z."/>
            <person name="Lyons E."/>
            <person name="Wicker T."/>
            <person name="Salzberg S.L."/>
            <person name="Devos K.M."/>
            <person name="Dvorak J."/>
        </authorList>
    </citation>
    <scope>NUCLEOTIDE SEQUENCE [LARGE SCALE GENOMIC DNA]</scope>
    <source>
        <strain evidence="4">cv. AL8/78</strain>
    </source>
</reference>
<proteinExistence type="inferred from homology"/>
<reference evidence="4" key="4">
    <citation type="submission" date="2019-03" db="UniProtKB">
        <authorList>
            <consortium name="EnsemblPlants"/>
        </authorList>
    </citation>
    <scope>IDENTIFICATION</scope>
</reference>
<feature type="signal peptide" evidence="3">
    <location>
        <begin position="1"/>
        <end position="20"/>
    </location>
</feature>
<dbReference type="Proteomes" id="UP000015105">
    <property type="component" value="Chromosome 5D"/>
</dbReference>